<protein>
    <recommendedName>
        <fullName evidence="2">DUF2946 family protein</fullName>
    </recommendedName>
</protein>
<dbReference type="EMBL" id="MLJW01000104">
    <property type="protein sequence ID" value="OIQ99635.1"/>
    <property type="molecule type" value="Genomic_DNA"/>
</dbReference>
<sequence length="205" mass="22923">MDPLVQKALQRWPDVPACTGWLALDARGQWWIRDAEVHPWPREGDGRLDKVGASRIQHEKLVEFIQRNYAADPQGYWFFQNGPQRVYVDLEAAPLILRLHGMEDGGLQPSWLAQTGQACVTTAGYVDENGRLFFATTAGPAIMHSLDTSLLAPWLDDAFQILALPGCEALRLERVHFGDLQRVLGFCTRPSIDLYAGREPPADTA</sequence>
<proteinExistence type="predicted"/>
<comment type="caution">
    <text evidence="1">The sequence shown here is derived from an EMBL/GenBank/DDBJ whole genome shotgun (WGS) entry which is preliminary data.</text>
</comment>
<accession>A0A1J5SD34</accession>
<dbReference type="InterPro" id="IPR021332">
    <property type="entry name" value="DUF2944"/>
</dbReference>
<evidence type="ECO:0008006" key="2">
    <source>
        <dbReference type="Google" id="ProtNLM"/>
    </source>
</evidence>
<dbReference type="AlphaFoldDB" id="A0A1J5SD34"/>
<dbReference type="Pfam" id="PF11161">
    <property type="entry name" value="DUF2944"/>
    <property type="match status" value="1"/>
</dbReference>
<evidence type="ECO:0000313" key="1">
    <source>
        <dbReference type="EMBL" id="OIQ99635.1"/>
    </source>
</evidence>
<organism evidence="1">
    <name type="scientific">mine drainage metagenome</name>
    <dbReference type="NCBI Taxonomy" id="410659"/>
    <lineage>
        <taxon>unclassified sequences</taxon>
        <taxon>metagenomes</taxon>
        <taxon>ecological metagenomes</taxon>
    </lineage>
</organism>
<gene>
    <name evidence="1" type="ORF">GALL_183860</name>
</gene>
<reference evidence="1" key="1">
    <citation type="submission" date="2016-10" db="EMBL/GenBank/DDBJ databases">
        <title>Sequence of Gallionella enrichment culture.</title>
        <authorList>
            <person name="Poehlein A."/>
            <person name="Muehling M."/>
            <person name="Daniel R."/>
        </authorList>
    </citation>
    <scope>NUCLEOTIDE SEQUENCE</scope>
</reference>
<name>A0A1J5SD34_9ZZZZ</name>